<organism evidence="1 2">
    <name type="scientific">Cichorium intybus</name>
    <name type="common">Chicory</name>
    <dbReference type="NCBI Taxonomy" id="13427"/>
    <lineage>
        <taxon>Eukaryota</taxon>
        <taxon>Viridiplantae</taxon>
        <taxon>Streptophyta</taxon>
        <taxon>Embryophyta</taxon>
        <taxon>Tracheophyta</taxon>
        <taxon>Spermatophyta</taxon>
        <taxon>Magnoliopsida</taxon>
        <taxon>eudicotyledons</taxon>
        <taxon>Gunneridae</taxon>
        <taxon>Pentapetalae</taxon>
        <taxon>asterids</taxon>
        <taxon>campanulids</taxon>
        <taxon>Asterales</taxon>
        <taxon>Asteraceae</taxon>
        <taxon>Cichorioideae</taxon>
        <taxon>Cichorieae</taxon>
        <taxon>Cichoriinae</taxon>
        <taxon>Cichorium</taxon>
    </lineage>
</organism>
<gene>
    <name evidence="1" type="ORF">L2E82_06097</name>
</gene>
<dbReference type="Proteomes" id="UP001055811">
    <property type="component" value="Linkage Group LG01"/>
</dbReference>
<keyword evidence="2" id="KW-1185">Reference proteome</keyword>
<reference evidence="2" key="1">
    <citation type="journal article" date="2022" name="Mol. Ecol. Resour.">
        <title>The genomes of chicory, endive, great burdock and yacon provide insights into Asteraceae palaeo-polyploidization history and plant inulin production.</title>
        <authorList>
            <person name="Fan W."/>
            <person name="Wang S."/>
            <person name="Wang H."/>
            <person name="Wang A."/>
            <person name="Jiang F."/>
            <person name="Liu H."/>
            <person name="Zhao H."/>
            <person name="Xu D."/>
            <person name="Zhang Y."/>
        </authorList>
    </citation>
    <scope>NUCLEOTIDE SEQUENCE [LARGE SCALE GENOMIC DNA]</scope>
    <source>
        <strain evidence="2">cv. Punajuju</strain>
    </source>
</reference>
<name>A0ACB9H8X2_CICIN</name>
<evidence type="ECO:0000313" key="1">
    <source>
        <dbReference type="EMBL" id="KAI3792224.1"/>
    </source>
</evidence>
<sequence>MLPTTLFSVRLGFADMGYPWEKPSLIAAFVVLCASLLCVSLLLMNSTHYNSHASRRIVKVYNEFVSAVNGKMLPSEVHGKPSGRKFDIVTIDDPEEYLTSVSGQHGINKLVSVTFGTNKRKYGPFGSVIKGSLPPFVYNFSPKSSFGGFHGSVLVVVEANKNKPYF</sequence>
<comment type="caution">
    <text evidence="1">The sequence shown here is derived from an EMBL/GenBank/DDBJ whole genome shotgun (WGS) entry which is preliminary data.</text>
</comment>
<protein>
    <submittedName>
        <fullName evidence="1">Uncharacterized protein</fullName>
    </submittedName>
</protein>
<accession>A0ACB9H8X2</accession>
<reference evidence="1 2" key="2">
    <citation type="journal article" date="2022" name="Mol. Ecol. Resour.">
        <title>The genomes of chicory, endive, great burdock and yacon provide insights into Asteraceae paleo-polyploidization history and plant inulin production.</title>
        <authorList>
            <person name="Fan W."/>
            <person name="Wang S."/>
            <person name="Wang H."/>
            <person name="Wang A."/>
            <person name="Jiang F."/>
            <person name="Liu H."/>
            <person name="Zhao H."/>
            <person name="Xu D."/>
            <person name="Zhang Y."/>
        </authorList>
    </citation>
    <scope>NUCLEOTIDE SEQUENCE [LARGE SCALE GENOMIC DNA]</scope>
    <source>
        <strain evidence="2">cv. Punajuju</strain>
        <tissue evidence="1">Leaves</tissue>
    </source>
</reference>
<evidence type="ECO:0000313" key="2">
    <source>
        <dbReference type="Proteomes" id="UP001055811"/>
    </source>
</evidence>
<dbReference type="EMBL" id="CM042009">
    <property type="protein sequence ID" value="KAI3792224.1"/>
    <property type="molecule type" value="Genomic_DNA"/>
</dbReference>
<proteinExistence type="predicted"/>